<dbReference type="Pfam" id="PF20102">
    <property type="entry name" value="DUF6492"/>
    <property type="match status" value="1"/>
</dbReference>
<reference evidence="1 2" key="1">
    <citation type="submission" date="2023-07" db="EMBL/GenBank/DDBJ databases">
        <title>Sorghum-associated microbial communities from plants grown in Nebraska, USA.</title>
        <authorList>
            <person name="Schachtman D."/>
        </authorList>
    </citation>
    <scope>NUCLEOTIDE SEQUENCE [LARGE SCALE GENOMIC DNA]</scope>
    <source>
        <strain evidence="1 2">BE308</strain>
    </source>
</reference>
<evidence type="ECO:0000313" key="1">
    <source>
        <dbReference type="EMBL" id="MDR7305271.1"/>
    </source>
</evidence>
<dbReference type="Proteomes" id="UP001268089">
    <property type="component" value="Unassembled WGS sequence"/>
</dbReference>
<dbReference type="EMBL" id="JAVDXO010000001">
    <property type="protein sequence ID" value="MDR7305271.1"/>
    <property type="molecule type" value="Genomic_DNA"/>
</dbReference>
<evidence type="ECO:0000313" key="2">
    <source>
        <dbReference type="Proteomes" id="UP001268089"/>
    </source>
</evidence>
<proteinExistence type="predicted"/>
<organism evidence="1 2">
    <name type="scientific">Rhodoferax saidenbachensis</name>
    <dbReference type="NCBI Taxonomy" id="1484693"/>
    <lineage>
        <taxon>Bacteria</taxon>
        <taxon>Pseudomonadati</taxon>
        <taxon>Pseudomonadota</taxon>
        <taxon>Betaproteobacteria</taxon>
        <taxon>Burkholderiales</taxon>
        <taxon>Comamonadaceae</taxon>
        <taxon>Rhodoferax</taxon>
    </lineage>
</organism>
<sequence length="295" mass="34845">MKSFVLYCKSYRTDLKRVVRLADSIRRYNVDRIPFYISVPQTDMALFQEHLQGLDVELLTDESIIARNPHIDPARLAGMVGSLSQQIVKSEFWRTDIAVAYMCLDSDCIFIRPFRVQEFITAEGIPYTVMDEGRDLFYPVLSRGKTKVIEDFHRESMEVQQAFGRHGKHYNYGPNCPIWDRRVWASLDQHYARPAGLSFLDLVLRSGNEQRWYGEALLKYRAIDLLPSQPFFKMYHYAWQQRFDKRLGIQEQQLERLYCGVVYQSAWEREMDWPSEGGNWLSHLGRRVRRVLNRA</sequence>
<dbReference type="InterPro" id="IPR045499">
    <property type="entry name" value="DUF6492"/>
</dbReference>
<protein>
    <recommendedName>
        <fullName evidence="3">Glycosyltransferase</fullName>
    </recommendedName>
</protein>
<dbReference type="RefSeq" id="WP_310339256.1">
    <property type="nucleotide sequence ID" value="NZ_JAVDXO010000001.1"/>
</dbReference>
<keyword evidence="2" id="KW-1185">Reference proteome</keyword>
<gene>
    <name evidence="1" type="ORF">J2X15_000537</name>
</gene>
<evidence type="ECO:0008006" key="3">
    <source>
        <dbReference type="Google" id="ProtNLM"/>
    </source>
</evidence>
<comment type="caution">
    <text evidence="1">The sequence shown here is derived from an EMBL/GenBank/DDBJ whole genome shotgun (WGS) entry which is preliminary data.</text>
</comment>
<accession>A0ABU1ZIA3</accession>
<name>A0ABU1ZIA3_9BURK</name>